<sequence>MSSKGSIQHTDIDNRGPPRRKFWFSLYLGVSSAYVFTCFMLIICDIQPTSIFFREFIRQCQMIGIEQFVQQTVQTFFYVLEVVDWDAKDQKMVYGIFTGTLLLTVDAHVGLALRG</sequence>
<reference evidence="2 3" key="1">
    <citation type="submission" date="2022-12" db="EMBL/GenBank/DDBJ databases">
        <title>Genomic features and morphological characterization of a novel Knufia sp. strain isolated from spacecraft assembly facility.</title>
        <authorList>
            <person name="Teixeira M."/>
            <person name="Chander A.M."/>
            <person name="Stajich J.E."/>
            <person name="Venkateswaran K."/>
        </authorList>
    </citation>
    <scope>NUCLEOTIDE SEQUENCE [LARGE SCALE GENOMIC DNA]</scope>
    <source>
        <strain evidence="2 3">FJI-L2-BK-P2</strain>
    </source>
</reference>
<keyword evidence="1" id="KW-1133">Transmembrane helix</keyword>
<evidence type="ECO:0000313" key="3">
    <source>
        <dbReference type="Proteomes" id="UP001316803"/>
    </source>
</evidence>
<evidence type="ECO:0000256" key="1">
    <source>
        <dbReference type="SAM" id="Phobius"/>
    </source>
</evidence>
<protein>
    <recommendedName>
        <fullName evidence="4">Transmembrane protein</fullName>
    </recommendedName>
</protein>
<gene>
    <name evidence="2" type="ORF">OHC33_008227</name>
</gene>
<keyword evidence="1" id="KW-0812">Transmembrane</keyword>
<evidence type="ECO:0008006" key="4">
    <source>
        <dbReference type="Google" id="ProtNLM"/>
    </source>
</evidence>
<keyword evidence="3" id="KW-1185">Reference proteome</keyword>
<organism evidence="2 3">
    <name type="scientific">Knufia fluminis</name>
    <dbReference type="NCBI Taxonomy" id="191047"/>
    <lineage>
        <taxon>Eukaryota</taxon>
        <taxon>Fungi</taxon>
        <taxon>Dikarya</taxon>
        <taxon>Ascomycota</taxon>
        <taxon>Pezizomycotina</taxon>
        <taxon>Eurotiomycetes</taxon>
        <taxon>Chaetothyriomycetidae</taxon>
        <taxon>Chaetothyriales</taxon>
        <taxon>Trichomeriaceae</taxon>
        <taxon>Knufia</taxon>
    </lineage>
</organism>
<dbReference type="EMBL" id="JAKLMC020000024">
    <property type="protein sequence ID" value="KAK5950844.1"/>
    <property type="molecule type" value="Genomic_DNA"/>
</dbReference>
<accession>A0AAN8EAS9</accession>
<keyword evidence="1" id="KW-0472">Membrane</keyword>
<feature type="transmembrane region" description="Helical" evidence="1">
    <location>
        <begin position="21"/>
        <end position="43"/>
    </location>
</feature>
<dbReference type="Proteomes" id="UP001316803">
    <property type="component" value="Unassembled WGS sequence"/>
</dbReference>
<comment type="caution">
    <text evidence="2">The sequence shown here is derived from an EMBL/GenBank/DDBJ whole genome shotgun (WGS) entry which is preliminary data.</text>
</comment>
<proteinExistence type="predicted"/>
<dbReference type="AlphaFoldDB" id="A0AAN8EAS9"/>
<feature type="transmembrane region" description="Helical" evidence="1">
    <location>
        <begin position="92"/>
        <end position="113"/>
    </location>
</feature>
<name>A0AAN8EAS9_9EURO</name>
<evidence type="ECO:0000313" key="2">
    <source>
        <dbReference type="EMBL" id="KAK5950844.1"/>
    </source>
</evidence>